<comment type="caution">
    <text evidence="14">The sequence shown here is derived from an EMBL/GenBank/DDBJ whole genome shotgun (WGS) entry which is preliminary data.</text>
</comment>
<evidence type="ECO:0000256" key="7">
    <source>
        <dbReference type="ARBA" id="ARBA00022729"/>
    </source>
</evidence>
<dbReference type="Pfam" id="PF05662">
    <property type="entry name" value="YadA_stalk"/>
    <property type="match status" value="2"/>
</dbReference>
<keyword evidence="9" id="KW-0472">Membrane</keyword>
<keyword evidence="8" id="KW-0653">Protein transport</keyword>
<dbReference type="RefSeq" id="WP_188719480.1">
    <property type="nucleotide sequence ID" value="NZ_BMIF01000001.1"/>
</dbReference>
<evidence type="ECO:0000256" key="5">
    <source>
        <dbReference type="ARBA" id="ARBA00022452"/>
    </source>
</evidence>
<dbReference type="Proteomes" id="UP000636264">
    <property type="component" value="Unassembled WGS sequence"/>
</dbReference>
<dbReference type="AlphaFoldDB" id="A0A916RF97"/>
<protein>
    <recommendedName>
        <fullName evidence="16">Trimeric autotransporter adhesin</fullName>
    </recommendedName>
</protein>
<feature type="domain" description="Trimeric autotransporter adhesin YadA-like C-terminal membrane anchor" evidence="12">
    <location>
        <begin position="373"/>
        <end position="429"/>
    </location>
</feature>
<feature type="chain" id="PRO_5036835663" description="Trimeric autotransporter adhesin" evidence="11">
    <location>
        <begin position="24"/>
        <end position="431"/>
    </location>
</feature>
<dbReference type="SUPFAM" id="SSF54523">
    <property type="entry name" value="Pili subunits"/>
    <property type="match status" value="1"/>
</dbReference>
<keyword evidence="4" id="KW-0813">Transport</keyword>
<keyword evidence="7 11" id="KW-0732">Signal</keyword>
<feature type="domain" description="Trimeric autotransporter adhesin YadA-like stalk" evidence="13">
    <location>
        <begin position="265"/>
        <end position="302"/>
    </location>
</feature>
<evidence type="ECO:0000313" key="15">
    <source>
        <dbReference type="Proteomes" id="UP000636264"/>
    </source>
</evidence>
<keyword evidence="6" id="KW-0812">Transmembrane</keyword>
<dbReference type="Gene3D" id="2.150.10.10">
    <property type="entry name" value="Serralysin-like metalloprotease, C-terminal"/>
    <property type="match status" value="1"/>
</dbReference>
<evidence type="ECO:0000256" key="6">
    <source>
        <dbReference type="ARBA" id="ARBA00022692"/>
    </source>
</evidence>
<evidence type="ECO:0000259" key="12">
    <source>
        <dbReference type="Pfam" id="PF03895"/>
    </source>
</evidence>
<evidence type="ECO:0008006" key="16">
    <source>
        <dbReference type="Google" id="ProtNLM"/>
    </source>
</evidence>
<dbReference type="GO" id="GO:0009986">
    <property type="term" value="C:cell surface"/>
    <property type="evidence" value="ECO:0007669"/>
    <property type="project" value="UniProtKB-SubCell"/>
</dbReference>
<dbReference type="InterPro" id="IPR045584">
    <property type="entry name" value="Pilin-like"/>
</dbReference>
<evidence type="ECO:0000256" key="9">
    <source>
        <dbReference type="ARBA" id="ARBA00023136"/>
    </source>
</evidence>
<keyword evidence="5" id="KW-1134">Transmembrane beta strand</keyword>
<comment type="similarity">
    <text evidence="3">Belongs to the autotransporter-2 (AT-2) (TC 1.B.40) family.</text>
</comment>
<dbReference type="InterPro" id="IPR008635">
    <property type="entry name" value="Coiled_stalk_dom"/>
</dbReference>
<organism evidence="14 15">
    <name type="scientific">Nitratireductor aestuarii</name>
    <dbReference type="NCBI Taxonomy" id="1735103"/>
    <lineage>
        <taxon>Bacteria</taxon>
        <taxon>Pseudomonadati</taxon>
        <taxon>Pseudomonadota</taxon>
        <taxon>Alphaproteobacteria</taxon>
        <taxon>Hyphomicrobiales</taxon>
        <taxon>Phyllobacteriaceae</taxon>
        <taxon>Nitratireductor</taxon>
    </lineage>
</organism>
<evidence type="ECO:0000256" key="1">
    <source>
        <dbReference type="ARBA" id="ARBA00004241"/>
    </source>
</evidence>
<accession>A0A916RF97</accession>
<feature type="signal peptide" evidence="11">
    <location>
        <begin position="1"/>
        <end position="23"/>
    </location>
</feature>
<dbReference type="Pfam" id="PF03895">
    <property type="entry name" value="YadA_anchor"/>
    <property type="match status" value="1"/>
</dbReference>
<dbReference type="Gene3D" id="3.30.1300.30">
    <property type="entry name" value="GSPII I/J protein-like"/>
    <property type="match status" value="1"/>
</dbReference>
<dbReference type="SUPFAM" id="SSF101967">
    <property type="entry name" value="Adhesin YadA, collagen-binding domain"/>
    <property type="match status" value="1"/>
</dbReference>
<feature type="domain" description="Trimeric autotransporter adhesin YadA-like stalk" evidence="13">
    <location>
        <begin position="211"/>
        <end position="239"/>
    </location>
</feature>
<evidence type="ECO:0000256" key="3">
    <source>
        <dbReference type="ARBA" id="ARBA00005848"/>
    </source>
</evidence>
<keyword evidence="10" id="KW-0998">Cell outer membrane</keyword>
<evidence type="ECO:0000256" key="10">
    <source>
        <dbReference type="ARBA" id="ARBA00023237"/>
    </source>
</evidence>
<proteinExistence type="inferred from homology"/>
<name>A0A916RF97_9HYPH</name>
<evidence type="ECO:0000256" key="4">
    <source>
        <dbReference type="ARBA" id="ARBA00022448"/>
    </source>
</evidence>
<comment type="subcellular location">
    <subcellularLocation>
        <location evidence="2">Cell outer membrane</location>
    </subcellularLocation>
    <subcellularLocation>
        <location evidence="1">Cell surface</location>
    </subcellularLocation>
</comment>
<evidence type="ECO:0000256" key="8">
    <source>
        <dbReference type="ARBA" id="ARBA00022927"/>
    </source>
</evidence>
<gene>
    <name evidence="14" type="ORF">GCM10011385_06400</name>
</gene>
<sequence>MKSFLNGAAVCAIVALSATAAQAYQAGAGANDGGSNTNVAIGDGWTNIAPGNEWSTAIGYGAEVGPNSSQSTALGFDAKIGQGTGSARDSTAIGTRSNIGSGSFSSTAVGNTAIIGANSQESTAIGQAARIGDGASGSLAVGHRASVTDDTTNAAAIGRDSVASHNNSVALGFQSTTKRGAESNYNGFGLSATESSVGEVAIGTATGNRTITGVASGTQDNDAVNVKQLRAVSDSAVKYDTTGGAVDYTQITLGQGDVGDAPVLIRNVRAGTVAANSYDAVNGSQVHAISSSVASAFGGGSTVQLDGTISAPSYQIQGTSYDNVGSAFGAVDDRLSQLSAEFNGGLANLSSEINSQAGKAGAVGLAASSLRFDDRAGKLSIAAGGGVWNNYGAMAFGAGYTSMDQRIRTNLTGVTTGDKWGVAAGVSFTLN</sequence>
<reference evidence="14" key="1">
    <citation type="journal article" date="2014" name="Int. J. Syst. Evol. Microbiol.">
        <title>Complete genome sequence of Corynebacterium casei LMG S-19264T (=DSM 44701T), isolated from a smear-ripened cheese.</title>
        <authorList>
            <consortium name="US DOE Joint Genome Institute (JGI-PGF)"/>
            <person name="Walter F."/>
            <person name="Albersmeier A."/>
            <person name="Kalinowski J."/>
            <person name="Ruckert C."/>
        </authorList>
    </citation>
    <scope>NUCLEOTIDE SEQUENCE</scope>
    <source>
        <strain evidence="14">CGMCC 1.15320</strain>
    </source>
</reference>
<dbReference type="EMBL" id="BMIF01000001">
    <property type="protein sequence ID" value="GGA55559.1"/>
    <property type="molecule type" value="Genomic_DNA"/>
</dbReference>
<reference evidence="14" key="2">
    <citation type="submission" date="2020-09" db="EMBL/GenBank/DDBJ databases">
        <authorList>
            <person name="Sun Q."/>
            <person name="Zhou Y."/>
        </authorList>
    </citation>
    <scope>NUCLEOTIDE SEQUENCE</scope>
    <source>
        <strain evidence="14">CGMCC 1.15320</strain>
    </source>
</reference>
<dbReference type="GO" id="GO:0009279">
    <property type="term" value="C:cell outer membrane"/>
    <property type="evidence" value="ECO:0007669"/>
    <property type="project" value="UniProtKB-SubCell"/>
</dbReference>
<evidence type="ECO:0000259" key="13">
    <source>
        <dbReference type="Pfam" id="PF05662"/>
    </source>
</evidence>
<evidence type="ECO:0000256" key="2">
    <source>
        <dbReference type="ARBA" id="ARBA00004442"/>
    </source>
</evidence>
<evidence type="ECO:0000256" key="11">
    <source>
        <dbReference type="SAM" id="SignalP"/>
    </source>
</evidence>
<dbReference type="Gene3D" id="1.20.5.170">
    <property type="match status" value="1"/>
</dbReference>
<dbReference type="InterPro" id="IPR005594">
    <property type="entry name" value="YadA_C"/>
</dbReference>
<keyword evidence="15" id="KW-1185">Reference proteome</keyword>
<evidence type="ECO:0000313" key="14">
    <source>
        <dbReference type="EMBL" id="GGA55559.1"/>
    </source>
</evidence>
<dbReference type="InterPro" id="IPR011049">
    <property type="entry name" value="Serralysin-like_metalloprot_C"/>
</dbReference>
<dbReference type="GO" id="GO:0015031">
    <property type="term" value="P:protein transport"/>
    <property type="evidence" value="ECO:0007669"/>
    <property type="project" value="UniProtKB-KW"/>
</dbReference>